<accession>A0A4Y2KZW6</accession>
<comment type="caution">
    <text evidence="1">The sequence shown here is derived from an EMBL/GenBank/DDBJ whole genome shotgun (WGS) entry which is preliminary data.</text>
</comment>
<name>A0A4Y2KZW6_ARAVE</name>
<organism evidence="1 2">
    <name type="scientific">Araneus ventricosus</name>
    <name type="common">Orbweaver spider</name>
    <name type="synonym">Epeira ventricosa</name>
    <dbReference type="NCBI Taxonomy" id="182803"/>
    <lineage>
        <taxon>Eukaryota</taxon>
        <taxon>Metazoa</taxon>
        <taxon>Ecdysozoa</taxon>
        <taxon>Arthropoda</taxon>
        <taxon>Chelicerata</taxon>
        <taxon>Arachnida</taxon>
        <taxon>Araneae</taxon>
        <taxon>Araneomorphae</taxon>
        <taxon>Entelegynae</taxon>
        <taxon>Araneoidea</taxon>
        <taxon>Araneidae</taxon>
        <taxon>Araneus</taxon>
    </lineage>
</organism>
<dbReference type="AlphaFoldDB" id="A0A4Y2KZW6"/>
<evidence type="ECO:0000313" key="1">
    <source>
        <dbReference type="EMBL" id="GBN07865.1"/>
    </source>
</evidence>
<protein>
    <submittedName>
        <fullName evidence="1">Uncharacterized protein</fullName>
    </submittedName>
</protein>
<dbReference type="EMBL" id="BGPR01005201">
    <property type="protein sequence ID" value="GBN07865.1"/>
    <property type="molecule type" value="Genomic_DNA"/>
</dbReference>
<proteinExistence type="predicted"/>
<dbReference type="Proteomes" id="UP000499080">
    <property type="component" value="Unassembled WGS sequence"/>
</dbReference>
<keyword evidence="2" id="KW-1185">Reference proteome</keyword>
<sequence length="95" mass="11003">MARRGREREKRRALTTLGEVGAEDVLEGVFVHDSRGTHLRRKESTVSLEKSHHSPREISVLLFRAGLNPLWALRQCKYRGPPFSLSNFQYQISFH</sequence>
<gene>
    <name evidence="1" type="ORF">AVEN_244476_1</name>
</gene>
<reference evidence="1 2" key="1">
    <citation type="journal article" date="2019" name="Sci. Rep.">
        <title>Orb-weaving spider Araneus ventricosus genome elucidates the spidroin gene catalogue.</title>
        <authorList>
            <person name="Kono N."/>
            <person name="Nakamura H."/>
            <person name="Ohtoshi R."/>
            <person name="Moran D.A.P."/>
            <person name="Shinohara A."/>
            <person name="Yoshida Y."/>
            <person name="Fujiwara M."/>
            <person name="Mori M."/>
            <person name="Tomita M."/>
            <person name="Arakawa K."/>
        </authorList>
    </citation>
    <scope>NUCLEOTIDE SEQUENCE [LARGE SCALE GENOMIC DNA]</scope>
</reference>
<evidence type="ECO:0000313" key="2">
    <source>
        <dbReference type="Proteomes" id="UP000499080"/>
    </source>
</evidence>